<evidence type="ECO:0000313" key="2">
    <source>
        <dbReference type="Proteomes" id="UP000429980"/>
    </source>
</evidence>
<dbReference type="EMBL" id="NILF01000062">
    <property type="protein sequence ID" value="TWL34837.1"/>
    <property type="molecule type" value="Genomic_DNA"/>
</dbReference>
<dbReference type="Proteomes" id="UP000429980">
    <property type="component" value="Unassembled WGS sequence"/>
</dbReference>
<dbReference type="InterPro" id="IPR029063">
    <property type="entry name" value="SAM-dependent_MTases_sf"/>
</dbReference>
<accession>A0ABY3FRC8</accession>
<keyword evidence="2" id="KW-1185">Reference proteome</keyword>
<protein>
    <recommendedName>
        <fullName evidence="3">Class I SAM-dependent methyltransferase</fullName>
    </recommendedName>
</protein>
<gene>
    <name evidence="1" type="ORF">CHCC15381_3280</name>
</gene>
<name>A0ABY3FRC8_9BACI</name>
<comment type="caution">
    <text evidence="1">The sequence shown here is derived from an EMBL/GenBank/DDBJ whole genome shotgun (WGS) entry which is preliminary data.</text>
</comment>
<organism evidence="1 2">
    <name type="scientific">Bacillus paralicheniformis</name>
    <dbReference type="NCBI Taxonomy" id="1648923"/>
    <lineage>
        <taxon>Bacteria</taxon>
        <taxon>Bacillati</taxon>
        <taxon>Bacillota</taxon>
        <taxon>Bacilli</taxon>
        <taxon>Bacillales</taxon>
        <taxon>Bacillaceae</taxon>
        <taxon>Bacillus</taxon>
    </lineage>
</organism>
<reference evidence="1 2" key="1">
    <citation type="submission" date="2019-06" db="EMBL/GenBank/DDBJ databases">
        <title>Genome sequence analysis of &gt;100 Bacillus licheniformis strains suggests intrinsic resistance to this species.</title>
        <authorList>
            <person name="Wels M."/>
            <person name="Siezen R.J."/>
            <person name="Johansen E."/>
            <person name="Stuer-Lauridsen B."/>
            <person name="Bjerre K."/>
            <person name="Nielsen B.K.K."/>
        </authorList>
    </citation>
    <scope>NUCLEOTIDE SEQUENCE [LARGE SCALE GENOMIC DNA]</scope>
    <source>
        <strain evidence="1 2">BAC-15381</strain>
    </source>
</reference>
<sequence length="256" mass="29656">MKPVFSETAPNVNEKNNEFLGLDDNNPIKWEYTSAVGDHILVAVKSSNLGDAYLTAVGKKVVYLRHDLEEEADMNIETFDTILLGDLLKTVFDSERYIERLAPYLSSKGSFVLWTFIKDLNLNNLLNLVIASFQLGFNVKVYSGNKWIGLKLQRTNDTAVNSLSEIICSMIDTLNLHDRKEVQPYEKQISSLLNEVTVLKKDLVDAYKKEEKLLQQQKKMDKQMKYLERRYQALSSSKLGRLTLFYWKFRKRRGNR</sequence>
<dbReference type="SUPFAM" id="SSF53335">
    <property type="entry name" value="S-adenosyl-L-methionine-dependent methyltransferases"/>
    <property type="match status" value="1"/>
</dbReference>
<evidence type="ECO:0000313" key="1">
    <source>
        <dbReference type="EMBL" id="TWL34837.1"/>
    </source>
</evidence>
<dbReference type="RefSeq" id="WP_023857174.1">
    <property type="nucleotide sequence ID" value="NZ_AP025339.1"/>
</dbReference>
<proteinExistence type="predicted"/>
<evidence type="ECO:0008006" key="3">
    <source>
        <dbReference type="Google" id="ProtNLM"/>
    </source>
</evidence>